<evidence type="ECO:0000313" key="1">
    <source>
        <dbReference type="EMBL" id="MPM77620.1"/>
    </source>
</evidence>
<sequence>MITRGPGQRTRIDKGTLGRDSLGHLFGIDRVNAFRLYHHFNGQVKLAGKFKVTLVMRRHGHDGAGAVGHEHIICYPDRDLCIIDWIDGITTRPDAGLFFIGGFTLNIRLAQCFSNIGIHLRLLGGRGQFFDQRMLRGQYHKGGSPQGIWPGGEHFQLITVFGLELDQCSC</sequence>
<organism evidence="1">
    <name type="scientific">bioreactor metagenome</name>
    <dbReference type="NCBI Taxonomy" id="1076179"/>
    <lineage>
        <taxon>unclassified sequences</taxon>
        <taxon>metagenomes</taxon>
        <taxon>ecological metagenomes</taxon>
    </lineage>
</organism>
<protein>
    <submittedName>
        <fullName evidence="1">Uncharacterized protein</fullName>
    </submittedName>
</protein>
<reference evidence="1" key="1">
    <citation type="submission" date="2019-08" db="EMBL/GenBank/DDBJ databases">
        <authorList>
            <person name="Kucharzyk K."/>
            <person name="Murdoch R.W."/>
            <person name="Higgins S."/>
            <person name="Loffler F."/>
        </authorList>
    </citation>
    <scope>NUCLEOTIDE SEQUENCE</scope>
</reference>
<dbReference type="AlphaFoldDB" id="A0A645CKV3"/>
<proteinExistence type="predicted"/>
<gene>
    <name evidence="1" type="ORF">SDC9_124627</name>
</gene>
<accession>A0A645CKV3</accession>
<name>A0A645CKV3_9ZZZZ</name>
<comment type="caution">
    <text evidence="1">The sequence shown here is derived from an EMBL/GenBank/DDBJ whole genome shotgun (WGS) entry which is preliminary data.</text>
</comment>
<dbReference type="EMBL" id="VSSQ01028067">
    <property type="protein sequence ID" value="MPM77620.1"/>
    <property type="molecule type" value="Genomic_DNA"/>
</dbReference>